<dbReference type="PANTHER" id="PTHR37451:SF1">
    <property type="entry name" value="MARVEL DOMAIN-CONTAINING PROTEIN"/>
    <property type="match status" value="1"/>
</dbReference>
<keyword evidence="2 5" id="KW-0812">Transmembrane</keyword>
<keyword evidence="3 5" id="KW-1133">Transmembrane helix</keyword>
<sequence length="158" mass="17239">MAFNFILPLRVAQLALAVAVLGLVAYVASWYNGSTSVASPDQVNFLIFAASWTTFLTIPYLTLSPRYFPQMAHKFGILVAEVLAMLFWFAGFIALGVFLGNLVFCKGSVCNAARAATALGAVEWLLFAATTIMATVHVVRTRRTTNEKPPPQMQYNGL</sequence>
<accession>A0A0G2GT92</accession>
<evidence type="ECO:0000313" key="8">
    <source>
        <dbReference type="Proteomes" id="UP000053317"/>
    </source>
</evidence>
<evidence type="ECO:0000256" key="2">
    <source>
        <dbReference type="ARBA" id="ARBA00022692"/>
    </source>
</evidence>
<evidence type="ECO:0000313" key="7">
    <source>
        <dbReference type="EMBL" id="KKY20000.1"/>
    </source>
</evidence>
<name>A0A0G2GT92_PHACM</name>
<reference evidence="7 8" key="2">
    <citation type="submission" date="2015-05" db="EMBL/GenBank/DDBJ databases">
        <authorList>
            <person name="Morales-Cruz A."/>
            <person name="Amrine K.C."/>
            <person name="Cantu D."/>
        </authorList>
    </citation>
    <scope>NUCLEOTIDE SEQUENCE [LARGE SCALE GENOMIC DNA]</scope>
    <source>
        <strain evidence="7">UCRPC4</strain>
    </source>
</reference>
<dbReference type="PANTHER" id="PTHR37451">
    <property type="entry name" value="MARVEL DOMAIN"/>
    <property type="match status" value="1"/>
</dbReference>
<dbReference type="InterPro" id="IPR008253">
    <property type="entry name" value="Marvel"/>
</dbReference>
<feature type="transmembrane region" description="Helical" evidence="5">
    <location>
        <begin position="12"/>
        <end position="31"/>
    </location>
</feature>
<keyword evidence="4 5" id="KW-0472">Membrane</keyword>
<dbReference type="AlphaFoldDB" id="A0A0G2GT92"/>
<evidence type="ECO:0000256" key="3">
    <source>
        <dbReference type="ARBA" id="ARBA00022989"/>
    </source>
</evidence>
<protein>
    <recommendedName>
        <fullName evidence="6">MARVEL domain-containing protein</fullName>
    </recommendedName>
</protein>
<feature type="transmembrane region" description="Helical" evidence="5">
    <location>
        <begin position="43"/>
        <end position="63"/>
    </location>
</feature>
<organism evidence="7 8">
    <name type="scientific">Phaeomoniella chlamydospora</name>
    <name type="common">Phaeoacremonium chlamydosporum</name>
    <dbReference type="NCBI Taxonomy" id="158046"/>
    <lineage>
        <taxon>Eukaryota</taxon>
        <taxon>Fungi</taxon>
        <taxon>Dikarya</taxon>
        <taxon>Ascomycota</taxon>
        <taxon>Pezizomycotina</taxon>
        <taxon>Eurotiomycetes</taxon>
        <taxon>Chaetothyriomycetidae</taxon>
        <taxon>Phaeomoniellales</taxon>
        <taxon>Phaeomoniellaceae</taxon>
        <taxon>Phaeomoniella</taxon>
    </lineage>
</organism>
<dbReference type="OrthoDB" id="2117453at2759"/>
<dbReference type="EMBL" id="LCWF01000103">
    <property type="protein sequence ID" value="KKY20000.1"/>
    <property type="molecule type" value="Genomic_DNA"/>
</dbReference>
<comment type="subcellular location">
    <subcellularLocation>
        <location evidence="1">Membrane</location>
        <topology evidence="1">Multi-pass membrane protein</topology>
    </subcellularLocation>
</comment>
<evidence type="ECO:0000256" key="4">
    <source>
        <dbReference type="ARBA" id="ARBA00023136"/>
    </source>
</evidence>
<feature type="domain" description="MARVEL" evidence="6">
    <location>
        <begin position="7"/>
        <end position="132"/>
    </location>
</feature>
<gene>
    <name evidence="7" type="ORF">UCRPC4_g04323</name>
</gene>
<feature type="transmembrane region" description="Helical" evidence="5">
    <location>
        <begin position="75"/>
        <end position="98"/>
    </location>
</feature>
<evidence type="ECO:0000256" key="1">
    <source>
        <dbReference type="ARBA" id="ARBA00004141"/>
    </source>
</evidence>
<evidence type="ECO:0000256" key="5">
    <source>
        <dbReference type="SAM" id="Phobius"/>
    </source>
</evidence>
<dbReference type="Proteomes" id="UP000053317">
    <property type="component" value="Unassembled WGS sequence"/>
</dbReference>
<keyword evidence="8" id="KW-1185">Reference proteome</keyword>
<reference evidence="7 8" key="1">
    <citation type="submission" date="2015-05" db="EMBL/GenBank/DDBJ databases">
        <title>Distinctive expansion of gene families associated with plant cell wall degradation and secondary metabolism in the genomes of grapevine trunk pathogens.</title>
        <authorList>
            <person name="Lawrence D.P."/>
            <person name="Travadon R."/>
            <person name="Rolshausen P.E."/>
            <person name="Baumgartner K."/>
        </authorList>
    </citation>
    <scope>NUCLEOTIDE SEQUENCE [LARGE SCALE GENOMIC DNA]</scope>
    <source>
        <strain evidence="7">UCRPC4</strain>
    </source>
</reference>
<feature type="transmembrane region" description="Helical" evidence="5">
    <location>
        <begin position="118"/>
        <end position="139"/>
    </location>
</feature>
<comment type="caution">
    <text evidence="7">The sequence shown here is derived from an EMBL/GenBank/DDBJ whole genome shotgun (WGS) entry which is preliminary data.</text>
</comment>
<evidence type="ECO:0000259" key="6">
    <source>
        <dbReference type="Pfam" id="PF01284"/>
    </source>
</evidence>
<dbReference type="GO" id="GO:0016020">
    <property type="term" value="C:membrane"/>
    <property type="evidence" value="ECO:0007669"/>
    <property type="project" value="UniProtKB-SubCell"/>
</dbReference>
<proteinExistence type="predicted"/>
<dbReference type="Pfam" id="PF01284">
    <property type="entry name" value="MARVEL"/>
    <property type="match status" value="1"/>
</dbReference>